<reference evidence="3 4" key="1">
    <citation type="submission" date="2019-01" db="EMBL/GenBank/DDBJ databases">
        <title>A draft genome assembly of the solar-powered sea slug Elysia chlorotica.</title>
        <authorList>
            <person name="Cai H."/>
            <person name="Li Q."/>
            <person name="Fang X."/>
            <person name="Li J."/>
            <person name="Curtis N.E."/>
            <person name="Altenburger A."/>
            <person name="Shibata T."/>
            <person name="Feng M."/>
            <person name="Maeda T."/>
            <person name="Schwartz J.A."/>
            <person name="Shigenobu S."/>
            <person name="Lundholm N."/>
            <person name="Nishiyama T."/>
            <person name="Yang H."/>
            <person name="Hasebe M."/>
            <person name="Li S."/>
            <person name="Pierce S.K."/>
            <person name="Wang J."/>
        </authorList>
    </citation>
    <scope>NUCLEOTIDE SEQUENCE [LARGE SCALE GENOMIC DNA]</scope>
    <source>
        <strain evidence="3">EC2010</strain>
        <tissue evidence="3">Whole organism of an adult</tissue>
    </source>
</reference>
<feature type="compositionally biased region" description="Basic and acidic residues" evidence="1">
    <location>
        <begin position="170"/>
        <end position="195"/>
    </location>
</feature>
<keyword evidence="2" id="KW-0732">Signal</keyword>
<dbReference type="EMBL" id="RQTK01000373">
    <property type="protein sequence ID" value="RUS80781.1"/>
    <property type="molecule type" value="Genomic_DNA"/>
</dbReference>
<feature type="signal peptide" evidence="2">
    <location>
        <begin position="1"/>
        <end position="15"/>
    </location>
</feature>
<gene>
    <name evidence="3" type="ORF">EGW08_011451</name>
</gene>
<evidence type="ECO:0008006" key="5">
    <source>
        <dbReference type="Google" id="ProtNLM"/>
    </source>
</evidence>
<feature type="chain" id="PRO_5019474432" description="Thyroglobulin type-1 domain-containing protein" evidence="2">
    <location>
        <begin position="16"/>
        <end position="218"/>
    </location>
</feature>
<evidence type="ECO:0000256" key="2">
    <source>
        <dbReference type="SAM" id="SignalP"/>
    </source>
</evidence>
<accession>A0A433TGZ1</accession>
<name>A0A433TGZ1_ELYCH</name>
<comment type="caution">
    <text evidence="3">The sequence shown here is derived from an EMBL/GenBank/DDBJ whole genome shotgun (WGS) entry which is preliminary data.</text>
</comment>
<feature type="region of interest" description="Disordered" evidence="1">
    <location>
        <begin position="160"/>
        <end position="211"/>
    </location>
</feature>
<evidence type="ECO:0000313" key="4">
    <source>
        <dbReference type="Proteomes" id="UP000271974"/>
    </source>
</evidence>
<protein>
    <recommendedName>
        <fullName evidence="5">Thyroglobulin type-1 domain-containing protein</fullName>
    </recommendedName>
</protein>
<dbReference type="AlphaFoldDB" id="A0A433TGZ1"/>
<proteinExistence type="predicted"/>
<evidence type="ECO:0000313" key="3">
    <source>
        <dbReference type="EMBL" id="RUS80781.1"/>
    </source>
</evidence>
<organism evidence="3 4">
    <name type="scientific">Elysia chlorotica</name>
    <name type="common">Eastern emerald elysia</name>
    <name type="synonym">Sea slug</name>
    <dbReference type="NCBI Taxonomy" id="188477"/>
    <lineage>
        <taxon>Eukaryota</taxon>
        <taxon>Metazoa</taxon>
        <taxon>Spiralia</taxon>
        <taxon>Lophotrochozoa</taxon>
        <taxon>Mollusca</taxon>
        <taxon>Gastropoda</taxon>
        <taxon>Heterobranchia</taxon>
        <taxon>Euthyneura</taxon>
        <taxon>Panpulmonata</taxon>
        <taxon>Sacoglossa</taxon>
        <taxon>Placobranchoidea</taxon>
        <taxon>Plakobranchidae</taxon>
        <taxon>Elysia</taxon>
    </lineage>
</organism>
<evidence type="ECO:0000256" key="1">
    <source>
        <dbReference type="SAM" id="MobiDB-lite"/>
    </source>
</evidence>
<keyword evidence="4" id="KW-1185">Reference proteome</keyword>
<sequence length="218" mass="24121">MLILVTLSYSEMCSAFDNSTGACVQRAKGPDTCWCERGDKTVYYVTYNVTARVTYSGRPLSLEGVDSIGPVQANVTFPVACSGFHPNCSRLIRDEPCTCRRLNATGHVYQLSYKKVADIRGGAGSVYLVWPGSPDIRSPGLDLPSVTGYTVVDGPHTRQGYHDSCLTRSHYTDTDPISRGRDRQDSNHGPLRREPMFYPRATKPQSTSRKNPLFVYAV</sequence>
<dbReference type="Proteomes" id="UP000271974">
    <property type="component" value="Unassembled WGS sequence"/>
</dbReference>